<evidence type="ECO:0000256" key="1">
    <source>
        <dbReference type="SAM" id="MobiDB-lite"/>
    </source>
</evidence>
<keyword evidence="3" id="KW-1185">Reference proteome</keyword>
<protein>
    <submittedName>
        <fullName evidence="2">Uncharacterized protein</fullName>
    </submittedName>
</protein>
<accession>A0A9Q0IZB2</accession>
<feature type="compositionally biased region" description="Basic and acidic residues" evidence="1">
    <location>
        <begin position="103"/>
        <end position="117"/>
    </location>
</feature>
<evidence type="ECO:0000313" key="3">
    <source>
        <dbReference type="Proteomes" id="UP001141552"/>
    </source>
</evidence>
<feature type="compositionally biased region" description="Polar residues" evidence="1">
    <location>
        <begin position="1"/>
        <end position="15"/>
    </location>
</feature>
<dbReference type="Proteomes" id="UP001141552">
    <property type="component" value="Unassembled WGS sequence"/>
</dbReference>
<feature type="non-terminal residue" evidence="2">
    <location>
        <position position="1"/>
    </location>
</feature>
<proteinExistence type="predicted"/>
<gene>
    <name evidence="2" type="ORF">Tsubulata_047688</name>
</gene>
<comment type="caution">
    <text evidence="2">The sequence shown here is derived from an EMBL/GenBank/DDBJ whole genome shotgun (WGS) entry which is preliminary data.</text>
</comment>
<reference evidence="2" key="2">
    <citation type="journal article" date="2023" name="Plants (Basel)">
        <title>Annotation of the Turnera subulata (Passifloraceae) Draft Genome Reveals the S-Locus Evolved after the Divergence of Turneroideae from Passifloroideae in a Stepwise Manner.</title>
        <authorList>
            <person name="Henning P.M."/>
            <person name="Roalson E.H."/>
            <person name="Mir W."/>
            <person name="McCubbin A.G."/>
            <person name="Shore J.S."/>
        </authorList>
    </citation>
    <scope>NUCLEOTIDE SEQUENCE</scope>
    <source>
        <strain evidence="2">F60SS</strain>
    </source>
</reference>
<organism evidence="2 3">
    <name type="scientific">Turnera subulata</name>
    <dbReference type="NCBI Taxonomy" id="218843"/>
    <lineage>
        <taxon>Eukaryota</taxon>
        <taxon>Viridiplantae</taxon>
        <taxon>Streptophyta</taxon>
        <taxon>Embryophyta</taxon>
        <taxon>Tracheophyta</taxon>
        <taxon>Spermatophyta</taxon>
        <taxon>Magnoliopsida</taxon>
        <taxon>eudicotyledons</taxon>
        <taxon>Gunneridae</taxon>
        <taxon>Pentapetalae</taxon>
        <taxon>rosids</taxon>
        <taxon>fabids</taxon>
        <taxon>Malpighiales</taxon>
        <taxon>Passifloraceae</taxon>
        <taxon>Turnera</taxon>
    </lineage>
</organism>
<sequence length="117" mass="13611">NPQINTPKAKSVQPNNKRRGKGVEQSGRSSLPRRRHKMQREIGRRSAANWKGGEEQRRLVLLQRRRRKPEERGREKRSTTMVSGGSGWRPGRQSRRSRVARVGGRDWWRERDGGSDC</sequence>
<dbReference type="EMBL" id="JAKUCV010007344">
    <property type="protein sequence ID" value="KAJ4823846.1"/>
    <property type="molecule type" value="Genomic_DNA"/>
</dbReference>
<dbReference type="AlphaFoldDB" id="A0A9Q0IZB2"/>
<evidence type="ECO:0000313" key="2">
    <source>
        <dbReference type="EMBL" id="KAJ4823846.1"/>
    </source>
</evidence>
<feature type="compositionally biased region" description="Basic and acidic residues" evidence="1">
    <location>
        <begin position="68"/>
        <end position="78"/>
    </location>
</feature>
<feature type="region of interest" description="Disordered" evidence="1">
    <location>
        <begin position="1"/>
        <end position="117"/>
    </location>
</feature>
<reference evidence="2" key="1">
    <citation type="submission" date="2022-02" db="EMBL/GenBank/DDBJ databases">
        <authorList>
            <person name="Henning P.M."/>
            <person name="McCubbin A.G."/>
            <person name="Shore J.S."/>
        </authorList>
    </citation>
    <scope>NUCLEOTIDE SEQUENCE</scope>
    <source>
        <strain evidence="2">F60SS</strain>
        <tissue evidence="2">Leaves</tissue>
    </source>
</reference>
<name>A0A9Q0IZB2_9ROSI</name>